<reference evidence="2" key="1">
    <citation type="submission" date="2016-10" db="EMBL/GenBank/DDBJ databases">
        <authorList>
            <person name="de Groot N.N."/>
        </authorList>
    </citation>
    <scope>NUCLEOTIDE SEQUENCE</scope>
</reference>
<dbReference type="EMBL" id="FPHD01000048">
    <property type="protein sequence ID" value="SFV58293.1"/>
    <property type="molecule type" value="Genomic_DNA"/>
</dbReference>
<keyword evidence="1" id="KW-1133">Transmembrane helix</keyword>
<dbReference type="AlphaFoldDB" id="A0A1W1BXR6"/>
<gene>
    <name evidence="2" type="ORF">MNB_SV-8-1282</name>
</gene>
<feature type="transmembrane region" description="Helical" evidence="1">
    <location>
        <begin position="24"/>
        <end position="43"/>
    </location>
</feature>
<protein>
    <submittedName>
        <fullName evidence="2">Uncharacterized protein</fullName>
    </submittedName>
</protein>
<sequence length="51" mass="6047">MFGLIEPFTDVNHSFFGMLNQGPLTLTIFLHTVIILPMFWIYFSEKKRLNK</sequence>
<evidence type="ECO:0000313" key="2">
    <source>
        <dbReference type="EMBL" id="SFV58293.1"/>
    </source>
</evidence>
<proteinExistence type="predicted"/>
<organism evidence="2">
    <name type="scientific">hydrothermal vent metagenome</name>
    <dbReference type="NCBI Taxonomy" id="652676"/>
    <lineage>
        <taxon>unclassified sequences</taxon>
        <taxon>metagenomes</taxon>
        <taxon>ecological metagenomes</taxon>
    </lineage>
</organism>
<keyword evidence="1" id="KW-0812">Transmembrane</keyword>
<name>A0A1W1BXR6_9ZZZZ</name>
<accession>A0A1W1BXR6</accession>
<evidence type="ECO:0000256" key="1">
    <source>
        <dbReference type="SAM" id="Phobius"/>
    </source>
</evidence>
<keyword evidence="1" id="KW-0472">Membrane</keyword>